<sequence>QQQQQQYSSPLHHTSPLRHILNFFFPPEILMSGGITGGEDDVATSTFIHTFADRYTLNSRVKQLMSRCQVLPLSTLAQVLTCSSHTSSSSSYGVSDKGNRVVAQSGVLQGMV</sequence>
<evidence type="ECO:0000313" key="2">
    <source>
        <dbReference type="EMBL" id="JAP97987.1"/>
    </source>
</evidence>
<accession>A0A0A9YND5</accession>
<reference evidence="1" key="2">
    <citation type="submission" date="2014-07" db="EMBL/GenBank/DDBJ databases">
        <authorList>
            <person name="Hull J."/>
        </authorList>
    </citation>
    <scope>NUCLEOTIDE SEQUENCE</scope>
</reference>
<gene>
    <name evidence="1" type="primary">vvl_0</name>
    <name evidence="1" type="ORF">CM83_10978</name>
    <name evidence="2" type="ORF">g.415</name>
</gene>
<reference evidence="2" key="3">
    <citation type="journal article" date="2016" name="Gigascience">
        <title>De novo construction of an expanded transcriptome assembly for the western tarnished plant bug, Lygus hesperus.</title>
        <authorList>
            <person name="Tassone E.E."/>
            <person name="Geib S.M."/>
            <person name="Hall B."/>
            <person name="Fabrick J.A."/>
            <person name="Brent C.S."/>
            <person name="Hull J.J."/>
        </authorList>
    </citation>
    <scope>NUCLEOTIDE SEQUENCE</scope>
</reference>
<reference evidence="1" key="1">
    <citation type="journal article" date="2014" name="PLoS ONE">
        <title>Transcriptome-Based Identification of ABC Transporters in the Western Tarnished Plant Bug Lygus hesperus.</title>
        <authorList>
            <person name="Hull J.J."/>
            <person name="Chaney K."/>
            <person name="Geib S.M."/>
            <person name="Fabrick J.A."/>
            <person name="Brent C.S."/>
            <person name="Walsh D."/>
            <person name="Lavine L.C."/>
        </authorList>
    </citation>
    <scope>NUCLEOTIDE SEQUENCE</scope>
</reference>
<proteinExistence type="predicted"/>
<dbReference type="EMBL" id="GDHC01020641">
    <property type="protein sequence ID" value="JAP97987.1"/>
    <property type="molecule type" value="Transcribed_RNA"/>
</dbReference>
<dbReference type="EMBL" id="GBHO01009880">
    <property type="protein sequence ID" value="JAG33724.1"/>
    <property type="molecule type" value="Transcribed_RNA"/>
</dbReference>
<organism evidence="1">
    <name type="scientific">Lygus hesperus</name>
    <name type="common">Western plant bug</name>
    <dbReference type="NCBI Taxonomy" id="30085"/>
    <lineage>
        <taxon>Eukaryota</taxon>
        <taxon>Metazoa</taxon>
        <taxon>Ecdysozoa</taxon>
        <taxon>Arthropoda</taxon>
        <taxon>Hexapoda</taxon>
        <taxon>Insecta</taxon>
        <taxon>Pterygota</taxon>
        <taxon>Neoptera</taxon>
        <taxon>Paraneoptera</taxon>
        <taxon>Hemiptera</taxon>
        <taxon>Heteroptera</taxon>
        <taxon>Panheteroptera</taxon>
        <taxon>Cimicomorpha</taxon>
        <taxon>Miridae</taxon>
        <taxon>Mirini</taxon>
        <taxon>Lygus</taxon>
    </lineage>
</organism>
<name>A0A0A9YND5_LYGHE</name>
<dbReference type="AlphaFoldDB" id="A0A0A9YND5"/>
<evidence type="ECO:0000313" key="1">
    <source>
        <dbReference type="EMBL" id="JAG33724.1"/>
    </source>
</evidence>
<protein>
    <submittedName>
        <fullName evidence="1">POU domain protein CF1A</fullName>
    </submittedName>
</protein>
<feature type="non-terminal residue" evidence="1">
    <location>
        <position position="1"/>
    </location>
</feature>